<organism evidence="2 3">
    <name type="scientific">Nonlabens spongiae</name>
    <dbReference type="NCBI Taxonomy" id="331648"/>
    <lineage>
        <taxon>Bacteria</taxon>
        <taxon>Pseudomonadati</taxon>
        <taxon>Bacteroidota</taxon>
        <taxon>Flavobacteriia</taxon>
        <taxon>Flavobacteriales</taxon>
        <taxon>Flavobacteriaceae</taxon>
        <taxon>Nonlabens</taxon>
    </lineage>
</organism>
<gene>
    <name evidence="2" type="ORF">BST97_10315</name>
</gene>
<sequence>MNFYLKAFLVTAVLTGIGYFVHNLIVENAVISIFDTYLFLGIATFLTVSALKFTARISPNNLGYVFLGLVFMKFGAILIFFPELIDNELELTLRQVLGFLAPYFLFLFAEIGIVLKWLNDS</sequence>
<evidence type="ECO:0000313" key="2">
    <source>
        <dbReference type="EMBL" id="ARN78351.1"/>
    </source>
</evidence>
<dbReference type="EMBL" id="CP019344">
    <property type="protein sequence ID" value="ARN78351.1"/>
    <property type="molecule type" value="Genomic_DNA"/>
</dbReference>
<feature type="transmembrane region" description="Helical" evidence="1">
    <location>
        <begin position="101"/>
        <end position="118"/>
    </location>
</feature>
<dbReference type="AlphaFoldDB" id="A0A1W6ML62"/>
<dbReference type="Proteomes" id="UP000193431">
    <property type="component" value="Chromosome"/>
</dbReference>
<feature type="transmembrane region" description="Helical" evidence="1">
    <location>
        <begin position="7"/>
        <end position="25"/>
    </location>
</feature>
<reference evidence="2 3" key="1">
    <citation type="submission" date="2016-11" db="EMBL/GenBank/DDBJ databases">
        <title>Trade-off between light-utilization and light-protection in marine flavobacteria.</title>
        <authorList>
            <person name="Kumagai Y."/>
        </authorList>
    </citation>
    <scope>NUCLEOTIDE SEQUENCE [LARGE SCALE GENOMIC DNA]</scope>
    <source>
        <strain evidence="2 3">JCM 13191</strain>
    </source>
</reference>
<name>A0A1W6ML62_9FLAO</name>
<keyword evidence="1" id="KW-0472">Membrane</keyword>
<evidence type="ECO:0000313" key="3">
    <source>
        <dbReference type="Proteomes" id="UP000193431"/>
    </source>
</evidence>
<evidence type="ECO:0000256" key="1">
    <source>
        <dbReference type="SAM" id="Phobius"/>
    </source>
</evidence>
<feature type="transmembrane region" description="Helical" evidence="1">
    <location>
        <begin position="62"/>
        <end position="81"/>
    </location>
</feature>
<accession>A0A1W6ML62</accession>
<proteinExistence type="predicted"/>
<dbReference type="STRING" id="331648.BST97_10315"/>
<keyword evidence="1" id="KW-1133">Transmembrane helix</keyword>
<dbReference type="OrthoDB" id="1143873at2"/>
<keyword evidence="1" id="KW-0812">Transmembrane</keyword>
<protein>
    <submittedName>
        <fullName evidence="2">Uncharacterized protein</fullName>
    </submittedName>
</protein>
<dbReference type="RefSeq" id="WP_085767154.1">
    <property type="nucleotide sequence ID" value="NZ_CP019344.1"/>
</dbReference>
<keyword evidence="3" id="KW-1185">Reference proteome</keyword>
<feature type="transmembrane region" description="Helical" evidence="1">
    <location>
        <begin position="37"/>
        <end position="55"/>
    </location>
</feature>